<accession>A0A0W7Z2E7</accession>
<gene>
    <name evidence="1" type="ORF">AS359_08520</name>
</gene>
<keyword evidence="2" id="KW-1185">Reference proteome</keyword>
<evidence type="ECO:0008006" key="3">
    <source>
        <dbReference type="Google" id="ProtNLM"/>
    </source>
</evidence>
<evidence type="ECO:0000313" key="2">
    <source>
        <dbReference type="Proteomes" id="UP000053300"/>
    </source>
</evidence>
<dbReference type="EMBL" id="LPXH01000021">
    <property type="protein sequence ID" value="KUF41612.1"/>
    <property type="molecule type" value="Genomic_DNA"/>
</dbReference>
<protein>
    <recommendedName>
        <fullName evidence="3">RecF/RecN/SMC N-terminal domain-containing protein</fullName>
    </recommendedName>
</protein>
<dbReference type="Gene3D" id="3.40.50.300">
    <property type="entry name" value="P-loop containing nucleotide triphosphate hydrolases"/>
    <property type="match status" value="1"/>
</dbReference>
<dbReference type="InterPro" id="IPR027417">
    <property type="entry name" value="P-loop_NTPase"/>
</dbReference>
<proteinExistence type="predicted"/>
<name>A0A0W7Z2E7_9BURK</name>
<reference evidence="1 2" key="1">
    <citation type="submission" date="2015-12" db="EMBL/GenBank/DDBJ databases">
        <title>Complete genome sequence of a multi-drug resistant strain Acidovorax sp. 12322-1.</title>
        <authorList>
            <person name="Ming D."/>
            <person name="Wang M."/>
            <person name="Hu S."/>
            <person name="Zhou Y."/>
            <person name="Jiang T."/>
        </authorList>
    </citation>
    <scope>NUCLEOTIDE SEQUENCE [LARGE SCALE GENOMIC DNA]</scope>
    <source>
        <strain evidence="1 2">12322-1</strain>
    </source>
</reference>
<dbReference type="AlphaFoldDB" id="A0A0W7Z2E7"/>
<dbReference type="SUPFAM" id="SSF52540">
    <property type="entry name" value="P-loop containing nucleoside triphosphate hydrolases"/>
    <property type="match status" value="1"/>
</dbReference>
<organism evidence="1 2">
    <name type="scientific">Comamonas kerstersii</name>
    <dbReference type="NCBI Taxonomy" id="225992"/>
    <lineage>
        <taxon>Bacteria</taxon>
        <taxon>Pseudomonadati</taxon>
        <taxon>Pseudomonadota</taxon>
        <taxon>Betaproteobacteria</taxon>
        <taxon>Burkholderiales</taxon>
        <taxon>Comamonadaceae</taxon>
        <taxon>Comamonas</taxon>
    </lineage>
</organism>
<comment type="caution">
    <text evidence="1">The sequence shown here is derived from an EMBL/GenBank/DDBJ whole genome shotgun (WGS) entry which is preliminary data.</text>
</comment>
<sequence length="70" mass="7801">MLIFDEAISNLDQQTAEHFAQTINRLKGKVTMIFITHQVPKGLQVDEVMSMGGYSIEVKLAQERGSYGEG</sequence>
<evidence type="ECO:0000313" key="1">
    <source>
        <dbReference type="EMBL" id="KUF41612.1"/>
    </source>
</evidence>
<dbReference type="Proteomes" id="UP000053300">
    <property type="component" value="Unassembled WGS sequence"/>
</dbReference>